<sequence>MNMEKYIKGFNDGYLLKEHKPELLENILNTTSSNDYIQGLKDGEREFKKQKVKSRTQELDDLKSLKSKKRDLDLER</sequence>
<dbReference type="EMBL" id="SLXM01000004">
    <property type="protein sequence ID" value="TCP25146.1"/>
    <property type="molecule type" value="Genomic_DNA"/>
</dbReference>
<keyword evidence="2" id="KW-1185">Reference proteome</keyword>
<reference evidence="1 2" key="1">
    <citation type="submission" date="2019-03" db="EMBL/GenBank/DDBJ databases">
        <title>Genomic Encyclopedia of Type Strains, Phase IV (KMG-IV): sequencing the most valuable type-strain genomes for metagenomic binning, comparative biology and taxonomic classification.</title>
        <authorList>
            <person name="Goeker M."/>
        </authorList>
    </citation>
    <scope>NUCLEOTIDE SEQUENCE [LARGE SCALE GENOMIC DNA]</scope>
    <source>
        <strain evidence="1 2">DSM 14836</strain>
    </source>
</reference>
<organism evidence="1 2">
    <name type="scientific">Tenacibaculum skagerrakense</name>
    <dbReference type="NCBI Taxonomy" id="186571"/>
    <lineage>
        <taxon>Bacteria</taxon>
        <taxon>Pseudomonadati</taxon>
        <taxon>Bacteroidota</taxon>
        <taxon>Flavobacteriia</taxon>
        <taxon>Flavobacteriales</taxon>
        <taxon>Flavobacteriaceae</taxon>
        <taxon>Tenacibaculum</taxon>
    </lineage>
</organism>
<evidence type="ECO:0000313" key="1">
    <source>
        <dbReference type="EMBL" id="TCP25146.1"/>
    </source>
</evidence>
<name>A0A4V2SLY2_9FLAO</name>
<dbReference type="OrthoDB" id="798537at2"/>
<evidence type="ECO:0000313" key="2">
    <source>
        <dbReference type="Proteomes" id="UP000294564"/>
    </source>
</evidence>
<comment type="caution">
    <text evidence="1">The sequence shown here is derived from an EMBL/GenBank/DDBJ whole genome shotgun (WGS) entry which is preliminary data.</text>
</comment>
<proteinExistence type="predicted"/>
<dbReference type="Proteomes" id="UP000294564">
    <property type="component" value="Unassembled WGS sequence"/>
</dbReference>
<dbReference type="RefSeq" id="WP_132794530.1">
    <property type="nucleotide sequence ID" value="NZ_SLXM01000004.1"/>
</dbReference>
<protein>
    <submittedName>
        <fullName evidence="1">Uncharacterized protein</fullName>
    </submittedName>
</protein>
<dbReference type="AlphaFoldDB" id="A0A4V2SLY2"/>
<gene>
    <name evidence="1" type="ORF">EV195_104179</name>
</gene>
<accession>A0A4V2SLY2</accession>